<reference evidence="1 2" key="2">
    <citation type="journal article" date="2018" name="New Phytol.">
        <title>High intraspecific genome diversity in the model arbuscular mycorrhizal symbiont Rhizophagus irregularis.</title>
        <authorList>
            <person name="Chen E.C.H."/>
            <person name="Morin E."/>
            <person name="Beaudet D."/>
            <person name="Noel J."/>
            <person name="Yildirir G."/>
            <person name="Ndikumana S."/>
            <person name="Charron P."/>
            <person name="St-Onge C."/>
            <person name="Giorgi J."/>
            <person name="Kruger M."/>
            <person name="Marton T."/>
            <person name="Ropars J."/>
            <person name="Grigoriev I.V."/>
            <person name="Hainaut M."/>
            <person name="Henrissat B."/>
            <person name="Roux C."/>
            <person name="Martin F."/>
            <person name="Corradi N."/>
        </authorList>
    </citation>
    <scope>NUCLEOTIDE SEQUENCE [LARGE SCALE GENOMIC DNA]</scope>
    <source>
        <strain evidence="1 2">DAOM 197198</strain>
    </source>
</reference>
<evidence type="ECO:0000313" key="1">
    <source>
        <dbReference type="EMBL" id="POG71490.1"/>
    </source>
</evidence>
<keyword evidence="2" id="KW-1185">Reference proteome</keyword>
<gene>
    <name evidence="1" type="ORF">GLOIN_2v1604778</name>
</gene>
<sequence length="60" mass="7060">MLNIPIKLWNGLNMINLKMLNIWQREGLELFLKQFGKMDLLISGIMKMINGKEKLKQKSL</sequence>
<proteinExistence type="predicted"/>
<organism evidence="1 2">
    <name type="scientific">Rhizophagus irregularis (strain DAOM 181602 / DAOM 197198 / MUCL 43194)</name>
    <name type="common">Arbuscular mycorrhizal fungus</name>
    <name type="synonym">Glomus intraradices</name>
    <dbReference type="NCBI Taxonomy" id="747089"/>
    <lineage>
        <taxon>Eukaryota</taxon>
        <taxon>Fungi</taxon>
        <taxon>Fungi incertae sedis</taxon>
        <taxon>Mucoromycota</taxon>
        <taxon>Glomeromycotina</taxon>
        <taxon>Glomeromycetes</taxon>
        <taxon>Glomerales</taxon>
        <taxon>Glomeraceae</taxon>
        <taxon>Rhizophagus</taxon>
    </lineage>
</organism>
<dbReference type="EMBL" id="AUPC02000107">
    <property type="protein sequence ID" value="POG71490.1"/>
    <property type="molecule type" value="Genomic_DNA"/>
</dbReference>
<dbReference type="AlphaFoldDB" id="A0A2P4Q1I7"/>
<dbReference type="Proteomes" id="UP000018888">
    <property type="component" value="Unassembled WGS sequence"/>
</dbReference>
<comment type="caution">
    <text evidence="1">The sequence shown here is derived from an EMBL/GenBank/DDBJ whole genome shotgun (WGS) entry which is preliminary data.</text>
</comment>
<protein>
    <submittedName>
        <fullName evidence="1">Uncharacterized protein</fullName>
    </submittedName>
</protein>
<accession>A0A2P4Q1I7</accession>
<evidence type="ECO:0000313" key="2">
    <source>
        <dbReference type="Proteomes" id="UP000018888"/>
    </source>
</evidence>
<name>A0A2P4Q1I7_RHIID</name>
<reference evidence="1 2" key="1">
    <citation type="journal article" date="2013" name="Proc. Natl. Acad. Sci. U.S.A.">
        <title>Genome of an arbuscular mycorrhizal fungus provides insight into the oldest plant symbiosis.</title>
        <authorList>
            <person name="Tisserant E."/>
            <person name="Malbreil M."/>
            <person name="Kuo A."/>
            <person name="Kohler A."/>
            <person name="Symeonidi A."/>
            <person name="Balestrini R."/>
            <person name="Charron P."/>
            <person name="Duensing N."/>
            <person name="Frei Dit Frey N."/>
            <person name="Gianinazzi-Pearson V."/>
            <person name="Gilbert L.B."/>
            <person name="Handa Y."/>
            <person name="Herr J.R."/>
            <person name="Hijri M."/>
            <person name="Koul R."/>
            <person name="Kawaguchi M."/>
            <person name="Krajinski F."/>
            <person name="Lammers P.J."/>
            <person name="Masclaux F.G."/>
            <person name="Murat C."/>
            <person name="Morin E."/>
            <person name="Ndikumana S."/>
            <person name="Pagni M."/>
            <person name="Petitpierre D."/>
            <person name="Requena N."/>
            <person name="Rosikiewicz P."/>
            <person name="Riley R."/>
            <person name="Saito K."/>
            <person name="San Clemente H."/>
            <person name="Shapiro H."/>
            <person name="van Tuinen D."/>
            <person name="Becard G."/>
            <person name="Bonfante P."/>
            <person name="Paszkowski U."/>
            <person name="Shachar-Hill Y.Y."/>
            <person name="Tuskan G.A."/>
            <person name="Young P.W."/>
            <person name="Sanders I.R."/>
            <person name="Henrissat B."/>
            <person name="Rensing S.A."/>
            <person name="Grigoriev I.V."/>
            <person name="Corradi N."/>
            <person name="Roux C."/>
            <person name="Martin F."/>
        </authorList>
    </citation>
    <scope>NUCLEOTIDE SEQUENCE [LARGE SCALE GENOMIC DNA]</scope>
    <source>
        <strain evidence="1 2">DAOM 197198</strain>
    </source>
</reference>